<dbReference type="GeneID" id="54362034"/>
<evidence type="ECO:0000313" key="3">
    <source>
        <dbReference type="RefSeq" id="XP_033462244.1"/>
    </source>
</evidence>
<dbReference type="Proteomes" id="UP000504637">
    <property type="component" value="Unplaced"/>
</dbReference>
<dbReference type="AlphaFoldDB" id="A0A6J3MBG9"/>
<feature type="compositionally biased region" description="Basic and acidic residues" evidence="1">
    <location>
        <begin position="271"/>
        <end position="281"/>
    </location>
</feature>
<feature type="region of interest" description="Disordered" evidence="1">
    <location>
        <begin position="256"/>
        <end position="281"/>
    </location>
</feature>
<accession>A0A6J3MBG9</accession>
<feature type="compositionally biased region" description="Low complexity" evidence="1">
    <location>
        <begin position="340"/>
        <end position="355"/>
    </location>
</feature>
<dbReference type="OrthoDB" id="3645916at2759"/>
<proteinExistence type="predicted"/>
<reference evidence="3" key="2">
    <citation type="submission" date="2020-04" db="EMBL/GenBank/DDBJ databases">
        <authorList>
            <consortium name="NCBI Genome Project"/>
        </authorList>
    </citation>
    <scope>NUCLEOTIDE SEQUENCE</scope>
    <source>
        <strain evidence="3">CBS 342.82</strain>
    </source>
</reference>
<sequence>MAAVEMQAVLRHIFNGDQPMLAATADRRSDLRAALFALQQDICAGTHYAPVEVVAVVKIRVAGREVIPLVPTKEHVYTVTITDRAFDMEEFKSKKMTNQPITETMTAALTKEIANGISKSTKRKASESADIDDEVVEVGATKRTRIEANGSVAAEIASKAPVPAERGTQAHEETMTFLRDWRREWQSQGGWLFDTLNAAKTTHASADVARSHQLSTMQTVLNSALERDRAAAQRERASTQQTLLYIEKERTALAQKMETRENEWRSSSATFHDRSKTERQEVEARIEEKLARQERLLARIAKAGGISMEGDGPENDQGSPAESDGSLGAQLAAELEADASRAAEPSATGASAAED</sequence>
<dbReference type="RefSeq" id="XP_033462244.1">
    <property type="nucleotide sequence ID" value="XM_033604234.1"/>
</dbReference>
<gene>
    <name evidence="3" type="ORF">K489DRAFT_377758</name>
</gene>
<feature type="region of interest" description="Disordered" evidence="1">
    <location>
        <begin position="303"/>
        <end position="355"/>
    </location>
</feature>
<reference evidence="3" key="1">
    <citation type="submission" date="2020-01" db="EMBL/GenBank/DDBJ databases">
        <authorList>
            <consortium name="DOE Joint Genome Institute"/>
            <person name="Haridas S."/>
            <person name="Albert R."/>
            <person name="Binder M."/>
            <person name="Bloem J."/>
            <person name="Labutti K."/>
            <person name="Salamov A."/>
            <person name="Andreopoulos B."/>
            <person name="Baker S.E."/>
            <person name="Barry K."/>
            <person name="Bills G."/>
            <person name="Bluhm B.H."/>
            <person name="Cannon C."/>
            <person name="Castanera R."/>
            <person name="Culley D.E."/>
            <person name="Daum C."/>
            <person name="Ezra D."/>
            <person name="Gonzalez J.B."/>
            <person name="Henrissat B."/>
            <person name="Kuo A."/>
            <person name="Liang C."/>
            <person name="Lipzen A."/>
            <person name="Lutzoni F."/>
            <person name="Magnuson J."/>
            <person name="Mondo S."/>
            <person name="Nolan M."/>
            <person name="Ohm R."/>
            <person name="Pangilinan J."/>
            <person name="Park H.-J."/>
            <person name="Ramirez L."/>
            <person name="Alfaro M."/>
            <person name="Sun H."/>
            <person name="Tritt A."/>
            <person name="Yoshinaga Y."/>
            <person name="Zwiers L.-H."/>
            <person name="Turgeon B.G."/>
            <person name="Goodwin S.B."/>
            <person name="Spatafora J.W."/>
            <person name="Crous P.W."/>
            <person name="Grigoriev I.V."/>
        </authorList>
    </citation>
    <scope>NUCLEOTIDE SEQUENCE</scope>
    <source>
        <strain evidence="3">CBS 342.82</strain>
    </source>
</reference>
<reference evidence="3" key="3">
    <citation type="submission" date="2025-08" db="UniProtKB">
        <authorList>
            <consortium name="RefSeq"/>
        </authorList>
    </citation>
    <scope>IDENTIFICATION</scope>
    <source>
        <strain evidence="3">CBS 342.82</strain>
    </source>
</reference>
<protein>
    <submittedName>
        <fullName evidence="3">Uncharacterized protein</fullName>
    </submittedName>
</protein>
<keyword evidence="2" id="KW-1185">Reference proteome</keyword>
<evidence type="ECO:0000256" key="1">
    <source>
        <dbReference type="SAM" id="MobiDB-lite"/>
    </source>
</evidence>
<name>A0A6J3MBG9_9PEZI</name>
<evidence type="ECO:0000313" key="2">
    <source>
        <dbReference type="Proteomes" id="UP000504637"/>
    </source>
</evidence>
<organism evidence="3">
    <name type="scientific">Dissoconium aciculare CBS 342.82</name>
    <dbReference type="NCBI Taxonomy" id="1314786"/>
    <lineage>
        <taxon>Eukaryota</taxon>
        <taxon>Fungi</taxon>
        <taxon>Dikarya</taxon>
        <taxon>Ascomycota</taxon>
        <taxon>Pezizomycotina</taxon>
        <taxon>Dothideomycetes</taxon>
        <taxon>Dothideomycetidae</taxon>
        <taxon>Mycosphaerellales</taxon>
        <taxon>Dissoconiaceae</taxon>
        <taxon>Dissoconium</taxon>
    </lineage>
</organism>